<dbReference type="RefSeq" id="WP_110336452.1">
    <property type="nucleotide sequence ID" value="NZ_MASU01000005.1"/>
</dbReference>
<evidence type="ECO:0000256" key="5">
    <source>
        <dbReference type="ARBA" id="ARBA00023277"/>
    </source>
</evidence>
<evidence type="ECO:0000256" key="1">
    <source>
        <dbReference type="ARBA" id="ARBA00004761"/>
    </source>
</evidence>
<evidence type="ECO:0000256" key="4">
    <source>
        <dbReference type="ARBA" id="ARBA00023239"/>
    </source>
</evidence>
<evidence type="ECO:0000313" key="7">
    <source>
        <dbReference type="Proteomes" id="UP000247892"/>
    </source>
</evidence>
<name>A0A318LVQ5_9PSEU</name>
<dbReference type="InterPro" id="IPR000887">
    <property type="entry name" value="Aldlse_KDPG_KHG"/>
</dbReference>
<dbReference type="InterPro" id="IPR013785">
    <property type="entry name" value="Aldolase_TIM"/>
</dbReference>
<dbReference type="Proteomes" id="UP000247892">
    <property type="component" value="Unassembled WGS sequence"/>
</dbReference>
<comment type="subunit">
    <text evidence="3">Homotrimer.</text>
</comment>
<keyword evidence="5" id="KW-0119">Carbohydrate metabolism</keyword>
<gene>
    <name evidence="6" type="ORF">BA062_13650</name>
</gene>
<dbReference type="SUPFAM" id="SSF51569">
    <property type="entry name" value="Aldolase"/>
    <property type="match status" value="1"/>
</dbReference>
<dbReference type="AlphaFoldDB" id="A0A318LVQ5"/>
<dbReference type="OrthoDB" id="9805177at2"/>
<comment type="caution">
    <text evidence="6">The sequence shown here is derived from an EMBL/GenBank/DDBJ whole genome shotgun (WGS) entry which is preliminary data.</text>
</comment>
<accession>A0A318LVQ5</accession>
<reference evidence="6 7" key="1">
    <citation type="submission" date="2016-07" db="EMBL/GenBank/DDBJ databases">
        <title>Draft genome sequence of Prauserella sp. YIM 121212, isolated from alkaline soil.</title>
        <authorList>
            <person name="Ruckert C."/>
            <person name="Albersmeier A."/>
            <person name="Jiang C.-L."/>
            <person name="Jiang Y."/>
            <person name="Kalinowski J."/>
            <person name="Schneider O."/>
            <person name="Winkler A."/>
            <person name="Zotchev S.B."/>
        </authorList>
    </citation>
    <scope>NUCLEOTIDE SEQUENCE [LARGE SCALE GENOMIC DNA]</scope>
    <source>
        <strain evidence="6 7">YIM 121212</strain>
    </source>
</reference>
<protein>
    <recommendedName>
        <fullName evidence="8">2-dehydro-3-deoxyphosphogluconate aldolase</fullName>
    </recommendedName>
</protein>
<dbReference type="CDD" id="cd00452">
    <property type="entry name" value="KDPG_aldolase"/>
    <property type="match status" value="1"/>
</dbReference>
<evidence type="ECO:0000256" key="2">
    <source>
        <dbReference type="ARBA" id="ARBA00006906"/>
    </source>
</evidence>
<organism evidence="6 7">
    <name type="scientific">Prauserella flavalba</name>
    <dbReference type="NCBI Taxonomy" id="1477506"/>
    <lineage>
        <taxon>Bacteria</taxon>
        <taxon>Bacillati</taxon>
        <taxon>Actinomycetota</taxon>
        <taxon>Actinomycetes</taxon>
        <taxon>Pseudonocardiales</taxon>
        <taxon>Pseudonocardiaceae</taxon>
        <taxon>Prauserella</taxon>
    </lineage>
</organism>
<dbReference type="Gene3D" id="3.20.20.70">
    <property type="entry name" value="Aldolase class I"/>
    <property type="match status" value="1"/>
</dbReference>
<comment type="pathway">
    <text evidence="1">Carbohydrate acid metabolism.</text>
</comment>
<evidence type="ECO:0000256" key="3">
    <source>
        <dbReference type="ARBA" id="ARBA00011233"/>
    </source>
</evidence>
<sequence length="205" mass="21228">MTNDLLSRVLEHRAMVIYRGQSAGQCLELTELLREEGIRLFEVTLNGGEPFAAITALAEKYGHEAPIGAGTVMTADDVSRAADAGATFIVCPHVDEAVIARAKALGLGVVPGAFTPTEIVHATRLGADLVKVFPIGPVGAGYIRQLKGPLPEVPLLATGGVGADLARECLAEGCAGVGVGVQLLGDPADQDALRAEARRLLAATR</sequence>
<proteinExistence type="inferred from homology"/>
<comment type="similarity">
    <text evidence="2">Belongs to the KHG/KDPG aldolase family.</text>
</comment>
<keyword evidence="7" id="KW-1185">Reference proteome</keyword>
<evidence type="ECO:0008006" key="8">
    <source>
        <dbReference type="Google" id="ProtNLM"/>
    </source>
</evidence>
<dbReference type="GO" id="GO:0016829">
    <property type="term" value="F:lyase activity"/>
    <property type="evidence" value="ECO:0007669"/>
    <property type="project" value="UniProtKB-KW"/>
</dbReference>
<dbReference type="Pfam" id="PF01081">
    <property type="entry name" value="Aldolase"/>
    <property type="match status" value="1"/>
</dbReference>
<dbReference type="PANTHER" id="PTHR30246">
    <property type="entry name" value="2-KETO-3-DEOXY-6-PHOSPHOGLUCONATE ALDOLASE"/>
    <property type="match status" value="1"/>
</dbReference>
<keyword evidence="4" id="KW-0456">Lyase</keyword>
<dbReference type="EMBL" id="MASU01000005">
    <property type="protein sequence ID" value="PXY36438.1"/>
    <property type="molecule type" value="Genomic_DNA"/>
</dbReference>
<dbReference type="PANTHER" id="PTHR30246:SF1">
    <property type="entry name" value="2-DEHYDRO-3-DEOXY-6-PHOSPHOGALACTONATE ALDOLASE-RELATED"/>
    <property type="match status" value="1"/>
</dbReference>
<evidence type="ECO:0000313" key="6">
    <source>
        <dbReference type="EMBL" id="PXY36438.1"/>
    </source>
</evidence>